<evidence type="ECO:0000313" key="3">
    <source>
        <dbReference type="EMBL" id="RHB33427.1"/>
    </source>
</evidence>
<dbReference type="InterPro" id="IPR000504">
    <property type="entry name" value="RRM_dom"/>
</dbReference>
<comment type="caution">
    <text evidence="3">The sequence shown here is derived from an EMBL/GenBank/DDBJ whole genome shotgun (WGS) entry which is preliminary data.</text>
</comment>
<dbReference type="GeneID" id="69503703"/>
<feature type="domain" description="RRM" evidence="2">
    <location>
        <begin position="1"/>
        <end position="79"/>
    </location>
</feature>
<protein>
    <submittedName>
        <fullName evidence="3">RNA-binding protein</fullName>
    </submittedName>
</protein>
<dbReference type="CDD" id="cd21608">
    <property type="entry name" value="RRM2_NsCP33_like"/>
    <property type="match status" value="1"/>
</dbReference>
<organism evidence="3 4">
    <name type="scientific">Bacteroides nordii</name>
    <dbReference type="NCBI Taxonomy" id="291645"/>
    <lineage>
        <taxon>Bacteria</taxon>
        <taxon>Pseudomonadati</taxon>
        <taxon>Bacteroidota</taxon>
        <taxon>Bacteroidia</taxon>
        <taxon>Bacteroidales</taxon>
        <taxon>Bacteroidaceae</taxon>
        <taxon>Bacteroides</taxon>
    </lineage>
</organism>
<evidence type="ECO:0000259" key="2">
    <source>
        <dbReference type="PROSITE" id="PS50102"/>
    </source>
</evidence>
<evidence type="ECO:0000313" key="4">
    <source>
        <dbReference type="Proteomes" id="UP000284379"/>
    </source>
</evidence>
<dbReference type="InterPro" id="IPR035979">
    <property type="entry name" value="RBD_domain_sf"/>
</dbReference>
<dbReference type="FunFam" id="3.30.70.330:FF:000381">
    <property type="entry name" value="RNA-binding proteins (RRM domain)"/>
    <property type="match status" value="1"/>
</dbReference>
<dbReference type="EMBL" id="QSGO01000015">
    <property type="protein sequence ID" value="RHB33427.1"/>
    <property type="molecule type" value="Genomic_DNA"/>
</dbReference>
<dbReference type="InterPro" id="IPR052462">
    <property type="entry name" value="SLIRP/GR-RBP-like"/>
</dbReference>
<dbReference type="Proteomes" id="UP000284379">
    <property type="component" value="Unassembled WGS sequence"/>
</dbReference>
<accession>A0A413VIN2</accession>
<gene>
    <name evidence="3" type="ORF">DW888_15715</name>
</gene>
<dbReference type="AlphaFoldDB" id="A0A413VIN2"/>
<dbReference type="SMART" id="SM00360">
    <property type="entry name" value="RRM"/>
    <property type="match status" value="1"/>
</dbReference>
<evidence type="ECO:0000256" key="1">
    <source>
        <dbReference type="ARBA" id="ARBA00022884"/>
    </source>
</evidence>
<dbReference type="Pfam" id="PF00076">
    <property type="entry name" value="RRM_1"/>
    <property type="match status" value="1"/>
</dbReference>
<dbReference type="GO" id="GO:0003723">
    <property type="term" value="F:RNA binding"/>
    <property type="evidence" value="ECO:0007669"/>
    <property type="project" value="UniProtKB-KW"/>
</dbReference>
<dbReference type="InterPro" id="IPR012677">
    <property type="entry name" value="Nucleotide-bd_a/b_plait_sf"/>
</dbReference>
<sequence>MNIYVGNLNYRVKEADLQQVMEDYGTVSSVKVIMDRETGRSKGFAFIEMEDDAAASKAIAELNGAEYHGRTMVVKEARPKF</sequence>
<keyword evidence="1" id="KW-0694">RNA-binding</keyword>
<reference evidence="3 4" key="1">
    <citation type="submission" date="2018-08" db="EMBL/GenBank/DDBJ databases">
        <title>A genome reference for cultivated species of the human gut microbiota.</title>
        <authorList>
            <person name="Zou Y."/>
            <person name="Xue W."/>
            <person name="Luo G."/>
        </authorList>
    </citation>
    <scope>NUCLEOTIDE SEQUENCE [LARGE SCALE GENOMIC DNA]</scope>
    <source>
        <strain evidence="3 4">AM40-30BH</strain>
    </source>
</reference>
<dbReference type="PROSITE" id="PS50102">
    <property type="entry name" value="RRM"/>
    <property type="match status" value="1"/>
</dbReference>
<dbReference type="Gene3D" id="3.30.70.330">
    <property type="match status" value="1"/>
</dbReference>
<dbReference type="RefSeq" id="WP_025868121.1">
    <property type="nucleotide sequence ID" value="NZ_BMBN01000027.1"/>
</dbReference>
<dbReference type="PANTHER" id="PTHR48027">
    <property type="entry name" value="HETEROGENEOUS NUCLEAR RIBONUCLEOPROTEIN 87F-RELATED"/>
    <property type="match status" value="1"/>
</dbReference>
<dbReference type="InterPro" id="IPR048289">
    <property type="entry name" value="RRM2_NsCP33-like"/>
</dbReference>
<dbReference type="SUPFAM" id="SSF54928">
    <property type="entry name" value="RNA-binding domain, RBD"/>
    <property type="match status" value="1"/>
</dbReference>
<proteinExistence type="predicted"/>
<name>A0A413VIN2_9BACE</name>